<keyword evidence="4" id="KW-1133">Transmembrane helix</keyword>
<dbReference type="InterPro" id="IPR000792">
    <property type="entry name" value="Tscrpt_reg_LuxR_C"/>
</dbReference>
<accession>A0ABT1NH56</accession>
<dbReference type="PANTHER" id="PTHR44688">
    <property type="entry name" value="DNA-BINDING TRANSCRIPTIONAL ACTIVATOR DEVR_DOSR"/>
    <property type="match status" value="1"/>
</dbReference>
<sequence length="476" mass="52726">MSRKKITEKISNMDKKTLSVIVFSLFFSWLLAFPFEGQVLYAVTGKFNINARSMVFGAIAAHFIGLFFCGFFIKSIKATKKLMIFSIIFCIIGSLPFFLSPSILWNILLFLLSLMASCCVAAWGFYYNAYTPSSGRIKTAADALIYSNILMILINMTAIHLSAYAGLGLSIIMLCGALFFAARLPEDAETDSRCSGAEYKKTISPIKPLAFLCIFIIIITINSGLMYQVINPAFAHHKWLVSWYWAIPYIVALYIVKNLPGKTDRNYLLYVAIAMIGLSFTAFMVLDRSVASYLVVNTLMLGACGVYDLFWWSILGEMLDFHDNPVKILGIGLSANVLGVLIGGMLGNAIVASGARAYSPSVLALVIVFIILVILPLLNKYLSMLLKSHVFLSALYEIAPSKQNDAIDSLTIMGKLTVRESEIVALLLKGRTYKMVADELHLSENTVKTHIKNIYSKLNIQSKAELVNLLTEKNST</sequence>
<dbReference type="Gene3D" id="1.20.1250.20">
    <property type="entry name" value="MFS general substrate transporter like domains"/>
    <property type="match status" value="1"/>
</dbReference>
<dbReference type="PROSITE" id="PS00622">
    <property type="entry name" value="HTH_LUXR_1"/>
    <property type="match status" value="1"/>
</dbReference>
<evidence type="ECO:0000256" key="2">
    <source>
        <dbReference type="ARBA" id="ARBA00023125"/>
    </source>
</evidence>
<feature type="transmembrane region" description="Helical" evidence="4">
    <location>
        <begin position="82"/>
        <end position="99"/>
    </location>
</feature>
<keyword evidence="3" id="KW-0804">Transcription</keyword>
<feature type="transmembrane region" description="Helical" evidence="4">
    <location>
        <begin position="53"/>
        <end position="73"/>
    </location>
</feature>
<keyword evidence="4" id="KW-0812">Transmembrane</keyword>
<keyword evidence="7" id="KW-1185">Reference proteome</keyword>
<feature type="transmembrane region" description="Helical" evidence="4">
    <location>
        <begin position="357"/>
        <end position="378"/>
    </location>
</feature>
<keyword evidence="1" id="KW-0805">Transcription regulation</keyword>
<dbReference type="PANTHER" id="PTHR44688:SF16">
    <property type="entry name" value="DNA-BINDING TRANSCRIPTIONAL ACTIVATOR DEVR_DOSR"/>
    <property type="match status" value="1"/>
</dbReference>
<dbReference type="SUPFAM" id="SSF46894">
    <property type="entry name" value="C-terminal effector domain of the bipartite response regulators"/>
    <property type="match status" value="1"/>
</dbReference>
<keyword evidence="4" id="KW-0472">Membrane</keyword>
<evidence type="ECO:0000313" key="6">
    <source>
        <dbReference type="EMBL" id="MCQ1529641.1"/>
    </source>
</evidence>
<dbReference type="RefSeq" id="WP_255227154.1">
    <property type="nucleotide sequence ID" value="NZ_JAJEKE010000006.1"/>
</dbReference>
<feature type="transmembrane region" description="Helical" evidence="4">
    <location>
        <begin position="267"/>
        <end position="286"/>
    </location>
</feature>
<evidence type="ECO:0000313" key="7">
    <source>
        <dbReference type="Proteomes" id="UP001651880"/>
    </source>
</evidence>
<dbReference type="SMART" id="SM00421">
    <property type="entry name" value="HTH_LUXR"/>
    <property type="match status" value="1"/>
</dbReference>
<proteinExistence type="predicted"/>
<name>A0ABT1NH56_9FIRM</name>
<evidence type="ECO:0000256" key="3">
    <source>
        <dbReference type="ARBA" id="ARBA00023163"/>
    </source>
</evidence>
<gene>
    <name evidence="6" type="ORF">LJD61_08750</name>
</gene>
<dbReference type="PROSITE" id="PS50043">
    <property type="entry name" value="HTH_LUXR_2"/>
    <property type="match status" value="1"/>
</dbReference>
<dbReference type="PRINTS" id="PR00038">
    <property type="entry name" value="HTHLUXR"/>
</dbReference>
<dbReference type="InterPro" id="IPR036388">
    <property type="entry name" value="WH-like_DNA-bd_sf"/>
</dbReference>
<evidence type="ECO:0000259" key="5">
    <source>
        <dbReference type="PROSITE" id="PS50043"/>
    </source>
</evidence>
<feature type="transmembrane region" description="Helical" evidence="4">
    <location>
        <begin position="328"/>
        <end position="351"/>
    </location>
</feature>
<feature type="transmembrane region" description="Helical" evidence="4">
    <location>
        <begin position="292"/>
        <end position="316"/>
    </location>
</feature>
<reference evidence="6 7" key="1">
    <citation type="submission" date="2021-10" db="EMBL/GenBank/DDBJ databases">
        <title>Lutispora strain m25 sp. nov., a thermophilic, non-spore-forming bacterium isolated from a lab-scale methanogenic bioreactor digesting anaerobic sludge.</title>
        <authorList>
            <person name="El Houari A."/>
            <person name="Mcdonald J."/>
        </authorList>
    </citation>
    <scope>NUCLEOTIDE SEQUENCE [LARGE SCALE GENOMIC DNA]</scope>
    <source>
        <strain evidence="7">m25</strain>
    </source>
</reference>
<dbReference type="Gene3D" id="1.10.10.10">
    <property type="entry name" value="Winged helix-like DNA-binding domain superfamily/Winged helix DNA-binding domain"/>
    <property type="match status" value="1"/>
</dbReference>
<feature type="transmembrane region" description="Helical" evidence="4">
    <location>
        <begin position="105"/>
        <end position="127"/>
    </location>
</feature>
<evidence type="ECO:0000256" key="1">
    <source>
        <dbReference type="ARBA" id="ARBA00023015"/>
    </source>
</evidence>
<protein>
    <submittedName>
        <fullName evidence="6">Helix-turn-helix transcriptional regulator</fullName>
    </submittedName>
</protein>
<dbReference type="SUPFAM" id="SSF103473">
    <property type="entry name" value="MFS general substrate transporter"/>
    <property type="match status" value="1"/>
</dbReference>
<evidence type="ECO:0000256" key="4">
    <source>
        <dbReference type="SAM" id="Phobius"/>
    </source>
</evidence>
<feature type="transmembrane region" description="Helical" evidence="4">
    <location>
        <begin position="209"/>
        <end position="230"/>
    </location>
</feature>
<organism evidence="6 7">
    <name type="scientific">Lutispora saccharofermentans</name>
    <dbReference type="NCBI Taxonomy" id="3024236"/>
    <lineage>
        <taxon>Bacteria</taxon>
        <taxon>Bacillati</taxon>
        <taxon>Bacillota</taxon>
        <taxon>Clostridia</taxon>
        <taxon>Lutisporales</taxon>
        <taxon>Lutisporaceae</taxon>
        <taxon>Lutispora</taxon>
    </lineage>
</organism>
<feature type="transmembrane region" description="Helical" evidence="4">
    <location>
        <begin position="242"/>
        <end position="260"/>
    </location>
</feature>
<dbReference type="Pfam" id="PF00196">
    <property type="entry name" value="GerE"/>
    <property type="match status" value="1"/>
</dbReference>
<dbReference type="Proteomes" id="UP001651880">
    <property type="component" value="Unassembled WGS sequence"/>
</dbReference>
<comment type="caution">
    <text evidence="6">The sequence shown here is derived from an EMBL/GenBank/DDBJ whole genome shotgun (WGS) entry which is preliminary data.</text>
</comment>
<dbReference type="InterPro" id="IPR016032">
    <property type="entry name" value="Sig_transdc_resp-reg_C-effctor"/>
</dbReference>
<feature type="transmembrane region" description="Helical" evidence="4">
    <location>
        <begin position="164"/>
        <end position="182"/>
    </location>
</feature>
<dbReference type="InterPro" id="IPR036259">
    <property type="entry name" value="MFS_trans_sf"/>
</dbReference>
<dbReference type="CDD" id="cd06170">
    <property type="entry name" value="LuxR_C_like"/>
    <property type="match status" value="1"/>
</dbReference>
<feature type="domain" description="HTH luxR-type" evidence="5">
    <location>
        <begin position="409"/>
        <end position="474"/>
    </location>
</feature>
<dbReference type="EMBL" id="JAJEKE010000006">
    <property type="protein sequence ID" value="MCQ1529641.1"/>
    <property type="molecule type" value="Genomic_DNA"/>
</dbReference>
<keyword evidence="2" id="KW-0238">DNA-binding</keyword>